<feature type="compositionally biased region" description="Gly residues" evidence="1">
    <location>
        <begin position="548"/>
        <end position="557"/>
    </location>
</feature>
<evidence type="ECO:0000259" key="2">
    <source>
        <dbReference type="Pfam" id="PF03906"/>
    </source>
</evidence>
<dbReference type="PANTHER" id="PTHR45725:SF18">
    <property type="entry name" value="ORC1-LIKE AAA ATPASE DOMAIN-CONTAINING PROTEIN"/>
    <property type="match status" value="1"/>
</dbReference>
<reference evidence="4" key="1">
    <citation type="journal article" date="2021" name="Microorganisms">
        <title>Phylogenomic Reconstruction and Metabolic Potential of the Genus Aminobacter.</title>
        <authorList>
            <person name="Artuso I."/>
            <person name="Turrini P."/>
            <person name="Pirolo M."/>
            <person name="Lugli G.A."/>
            <person name="Ventura M."/>
            <person name="Visca P."/>
        </authorList>
    </citation>
    <scope>NUCLEOTIDE SEQUENCE</scope>
    <source>
        <strain evidence="4">LMG 26462</strain>
    </source>
</reference>
<proteinExistence type="predicted"/>
<dbReference type="InterPro" id="IPR005604">
    <property type="entry name" value="Phage_T7_tail_fibre-like_N"/>
</dbReference>
<accession>A0A9X1A6Z3</accession>
<evidence type="ECO:0000313" key="4">
    <source>
        <dbReference type="EMBL" id="MBT1154418.1"/>
    </source>
</evidence>
<dbReference type="InterPro" id="IPR051425">
    <property type="entry name" value="Formin_Homology"/>
</dbReference>
<feature type="compositionally biased region" description="Gly residues" evidence="1">
    <location>
        <begin position="565"/>
        <end position="577"/>
    </location>
</feature>
<evidence type="ECO:0000259" key="3">
    <source>
        <dbReference type="Pfam" id="PF21722"/>
    </source>
</evidence>
<dbReference type="PANTHER" id="PTHR45725">
    <property type="entry name" value="FORMIN HOMOLOGY 2 FAMILY MEMBER"/>
    <property type="match status" value="1"/>
</dbReference>
<dbReference type="EMBL" id="JAFLWW010000001">
    <property type="protein sequence ID" value="MBT1154418.1"/>
    <property type="molecule type" value="Genomic_DNA"/>
</dbReference>
<organism evidence="4 5">
    <name type="scientific">Aminobacter anthyllidis</name>
    <dbReference type="NCBI Taxonomy" id="1035067"/>
    <lineage>
        <taxon>Bacteria</taxon>
        <taxon>Pseudomonadati</taxon>
        <taxon>Pseudomonadota</taxon>
        <taxon>Alphaproteobacteria</taxon>
        <taxon>Hyphomicrobiales</taxon>
        <taxon>Phyllobacteriaceae</taxon>
        <taxon>Aminobacter</taxon>
    </lineage>
</organism>
<comment type="caution">
    <text evidence="4">The sequence shown here is derived from an EMBL/GenBank/DDBJ whole genome shotgun (WGS) entry which is preliminary data.</text>
</comment>
<dbReference type="Pfam" id="PF03906">
    <property type="entry name" value="Phage_T7_tail"/>
    <property type="match status" value="1"/>
</dbReference>
<dbReference type="InterPro" id="IPR049304">
    <property type="entry name" value="Gly_rich_dom"/>
</dbReference>
<evidence type="ECO:0000256" key="1">
    <source>
        <dbReference type="SAM" id="MobiDB-lite"/>
    </source>
</evidence>
<reference evidence="4" key="2">
    <citation type="submission" date="2021-03" db="EMBL/GenBank/DDBJ databases">
        <authorList>
            <person name="Artuso I."/>
            <person name="Turrini P."/>
            <person name="Pirolo M."/>
            <person name="Lugli G.A."/>
            <person name="Ventura M."/>
            <person name="Visca P."/>
        </authorList>
    </citation>
    <scope>NUCLEOTIDE SEQUENCE</scope>
    <source>
        <strain evidence="4">LMG 26462</strain>
    </source>
</reference>
<protein>
    <submittedName>
        <fullName evidence="4">Uncharacterized protein</fullName>
    </submittedName>
</protein>
<evidence type="ECO:0000313" key="5">
    <source>
        <dbReference type="Proteomes" id="UP001138921"/>
    </source>
</evidence>
<feature type="compositionally biased region" description="Gly residues" evidence="1">
    <location>
        <begin position="471"/>
        <end position="495"/>
    </location>
</feature>
<dbReference type="Proteomes" id="UP001138921">
    <property type="component" value="Unassembled WGS sequence"/>
</dbReference>
<dbReference type="AlphaFoldDB" id="A0A9X1A6Z3"/>
<dbReference type="Pfam" id="PF21722">
    <property type="entry name" value="Gly_rich_2"/>
    <property type="match status" value="1"/>
</dbReference>
<name>A0A9X1A6Z3_9HYPH</name>
<feature type="domain" description="Glycine-rich" evidence="3">
    <location>
        <begin position="364"/>
        <end position="584"/>
    </location>
</feature>
<feature type="domain" description="Bacteriophage T7 tail fibre protein-like N-terminal" evidence="2">
    <location>
        <begin position="10"/>
        <end position="111"/>
    </location>
</feature>
<keyword evidence="5" id="KW-1185">Reference proteome</keyword>
<feature type="region of interest" description="Disordered" evidence="1">
    <location>
        <begin position="541"/>
        <end position="578"/>
    </location>
</feature>
<sequence length="587" mass="55735">MSILFPDEIGGRTSYAIPFEYLSQSFVKATLNGTSVPLSFSDTFTVVITPAPVGELVIYRDTPKDTLINTYADGSILVDDDLNASFWQSLMVAEEVAEAAIAKGADGHWDAKGLKVSNVATPVAASDVVTKGWAEDVGSGFAGQAAASRDAAAASAAAAAASATSANTSKNTATTKATEASASATAAAGSAATATTKASEAATSAAAAAGSATTAGTKASEAATSAATATTKASSATSSADSASSSSASAASSAAAALAAKIAAEAAVVSVSPADEQIFEATGKTTPVDNDLLGLVDSAASWVMKKLTWGNLKATLKTYFDTLYATVSHSHTFASLTSKPTTMSGYGITDGTKLYSASFLVSGTWTKPTGISAEAIVEVELWGGGGGGGQYNGAQWGSAGGGGGGYNTYAFRAGDLPATVAVTIGAGGAVNSQGGASSFGTYLYAYGGGAGVQTTGSTMAAGGGGGGTTSAGANGAGSSPGAGGGGGHLGGGAAGGAPQTAGGTANHYGGGGGGGGSTNGSAFKGGDAFYGGGGGAGGFAANNQGISQRGGNGGGGSNNPPPQVPGGGGGANQGPGAAGKCIVRVIG</sequence>
<gene>
    <name evidence="4" type="ORF">J1C56_02310</name>
</gene>
<feature type="region of interest" description="Disordered" evidence="1">
    <location>
        <begin position="471"/>
        <end position="498"/>
    </location>
</feature>